<dbReference type="PANTHER" id="PTHR43133:SF8">
    <property type="entry name" value="RNA POLYMERASE SIGMA FACTOR HI_1459-RELATED"/>
    <property type="match status" value="1"/>
</dbReference>
<evidence type="ECO:0000256" key="5">
    <source>
        <dbReference type="ARBA" id="ARBA00023163"/>
    </source>
</evidence>
<gene>
    <name evidence="8" type="ORF">C1I98_08220</name>
</gene>
<dbReference type="InterPro" id="IPR013325">
    <property type="entry name" value="RNA_pol_sigma_r2"/>
</dbReference>
<organism evidence="8 9">
    <name type="scientific">Spongiactinospora gelatinilytica</name>
    <dbReference type="NCBI Taxonomy" id="2666298"/>
    <lineage>
        <taxon>Bacteria</taxon>
        <taxon>Bacillati</taxon>
        <taxon>Actinomycetota</taxon>
        <taxon>Actinomycetes</taxon>
        <taxon>Streptosporangiales</taxon>
        <taxon>Streptosporangiaceae</taxon>
        <taxon>Spongiactinospora</taxon>
    </lineage>
</organism>
<dbReference type="NCBIfam" id="TIGR02937">
    <property type="entry name" value="sigma70-ECF"/>
    <property type="match status" value="1"/>
</dbReference>
<evidence type="ECO:0000259" key="7">
    <source>
        <dbReference type="Pfam" id="PF08281"/>
    </source>
</evidence>
<name>A0A2W2I037_9ACTN</name>
<dbReference type="GO" id="GO:0003677">
    <property type="term" value="F:DNA binding"/>
    <property type="evidence" value="ECO:0007669"/>
    <property type="project" value="UniProtKB-KW"/>
</dbReference>
<keyword evidence="9" id="KW-1185">Reference proteome</keyword>
<dbReference type="InterPro" id="IPR013324">
    <property type="entry name" value="RNA_pol_sigma_r3/r4-like"/>
</dbReference>
<keyword evidence="2" id="KW-0805">Transcription regulation</keyword>
<dbReference type="Pfam" id="PF08281">
    <property type="entry name" value="Sigma70_r4_2"/>
    <property type="match status" value="1"/>
</dbReference>
<dbReference type="GO" id="GO:0016987">
    <property type="term" value="F:sigma factor activity"/>
    <property type="evidence" value="ECO:0007669"/>
    <property type="project" value="UniProtKB-KW"/>
</dbReference>
<dbReference type="Pfam" id="PF04542">
    <property type="entry name" value="Sigma70_r2"/>
    <property type="match status" value="1"/>
</dbReference>
<dbReference type="RefSeq" id="WP_111166479.1">
    <property type="nucleotide sequence ID" value="NZ_POUA01000041.1"/>
</dbReference>
<dbReference type="InterPro" id="IPR007627">
    <property type="entry name" value="RNA_pol_sigma70_r2"/>
</dbReference>
<dbReference type="Proteomes" id="UP000248544">
    <property type="component" value="Unassembled WGS sequence"/>
</dbReference>
<dbReference type="EMBL" id="POUA01000041">
    <property type="protein sequence ID" value="PZG51547.1"/>
    <property type="molecule type" value="Genomic_DNA"/>
</dbReference>
<dbReference type="AlphaFoldDB" id="A0A2W2I037"/>
<dbReference type="Gene3D" id="1.10.10.10">
    <property type="entry name" value="Winged helix-like DNA-binding domain superfamily/Winged helix DNA-binding domain"/>
    <property type="match status" value="1"/>
</dbReference>
<keyword evidence="5" id="KW-0804">Transcription</keyword>
<keyword evidence="3" id="KW-0731">Sigma factor</keyword>
<dbReference type="InterPro" id="IPR014284">
    <property type="entry name" value="RNA_pol_sigma-70_dom"/>
</dbReference>
<dbReference type="Gene3D" id="1.10.1740.10">
    <property type="match status" value="1"/>
</dbReference>
<feature type="domain" description="RNA polymerase sigma factor 70 region 4 type 2" evidence="7">
    <location>
        <begin position="126"/>
        <end position="170"/>
    </location>
</feature>
<dbReference type="SUPFAM" id="SSF88946">
    <property type="entry name" value="Sigma2 domain of RNA polymerase sigma factors"/>
    <property type="match status" value="1"/>
</dbReference>
<dbReference type="InterPro" id="IPR039425">
    <property type="entry name" value="RNA_pol_sigma-70-like"/>
</dbReference>
<evidence type="ECO:0000313" key="8">
    <source>
        <dbReference type="EMBL" id="PZG51547.1"/>
    </source>
</evidence>
<evidence type="ECO:0000256" key="4">
    <source>
        <dbReference type="ARBA" id="ARBA00023125"/>
    </source>
</evidence>
<dbReference type="PANTHER" id="PTHR43133">
    <property type="entry name" value="RNA POLYMERASE ECF-TYPE SIGMA FACTO"/>
    <property type="match status" value="1"/>
</dbReference>
<comment type="caution">
    <text evidence="8">The sequence shown here is derived from an EMBL/GenBank/DDBJ whole genome shotgun (WGS) entry which is preliminary data.</text>
</comment>
<dbReference type="InterPro" id="IPR036388">
    <property type="entry name" value="WH-like_DNA-bd_sf"/>
</dbReference>
<evidence type="ECO:0000256" key="1">
    <source>
        <dbReference type="ARBA" id="ARBA00010641"/>
    </source>
</evidence>
<dbReference type="GO" id="GO:0006352">
    <property type="term" value="P:DNA-templated transcription initiation"/>
    <property type="evidence" value="ECO:0007669"/>
    <property type="project" value="InterPro"/>
</dbReference>
<evidence type="ECO:0000259" key="6">
    <source>
        <dbReference type="Pfam" id="PF04542"/>
    </source>
</evidence>
<reference evidence="8 9" key="1">
    <citation type="submission" date="2018-01" db="EMBL/GenBank/DDBJ databases">
        <title>Draft genome sequence of Sphaerisporangium sp. 7K107.</title>
        <authorList>
            <person name="Sahin N."/>
            <person name="Saygin H."/>
            <person name="Ay H."/>
        </authorList>
    </citation>
    <scope>NUCLEOTIDE SEQUENCE [LARGE SCALE GENOMIC DNA]</scope>
    <source>
        <strain evidence="8 9">7K107</strain>
    </source>
</reference>
<dbReference type="InterPro" id="IPR013249">
    <property type="entry name" value="RNA_pol_sigma70_r4_t2"/>
</dbReference>
<sequence>MPTDLAVSALVTRANMGDQGAWNDLVERYASMVWSICRQYRLDRRDTDDVAQQVWMAAVEHLGELRDPGKLGAWLAITAKRECSRLLRSRHRGETAEDPLGFDMTADERTGPIEEEVETAERNAVLHAAFMTLQPRCRRMLALLLDELPYQEISARLGIPIGSVGPTRARCLAKLRSDPALAALMESETEPSRGERHV</sequence>
<protein>
    <submittedName>
        <fullName evidence="8">Sigma-70 family RNA polymerase sigma factor</fullName>
    </submittedName>
</protein>
<keyword evidence="4" id="KW-0238">DNA-binding</keyword>
<dbReference type="SUPFAM" id="SSF88659">
    <property type="entry name" value="Sigma3 and sigma4 domains of RNA polymerase sigma factors"/>
    <property type="match status" value="1"/>
</dbReference>
<accession>A0A2W2I037</accession>
<comment type="similarity">
    <text evidence="1">Belongs to the sigma-70 factor family. ECF subfamily.</text>
</comment>
<feature type="domain" description="RNA polymerase sigma-70 region 2" evidence="6">
    <location>
        <begin position="25"/>
        <end position="92"/>
    </location>
</feature>
<evidence type="ECO:0000256" key="3">
    <source>
        <dbReference type="ARBA" id="ARBA00023082"/>
    </source>
</evidence>
<proteinExistence type="inferred from homology"/>
<evidence type="ECO:0000313" key="9">
    <source>
        <dbReference type="Proteomes" id="UP000248544"/>
    </source>
</evidence>
<evidence type="ECO:0000256" key="2">
    <source>
        <dbReference type="ARBA" id="ARBA00023015"/>
    </source>
</evidence>